<comment type="caution">
    <text evidence="1">The sequence shown here is derived from an EMBL/GenBank/DDBJ whole genome shotgun (WGS) entry which is preliminary data.</text>
</comment>
<reference evidence="1" key="1">
    <citation type="journal article" date="2015" name="Nature">
        <title>Complex archaea that bridge the gap between prokaryotes and eukaryotes.</title>
        <authorList>
            <person name="Spang A."/>
            <person name="Saw J.H."/>
            <person name="Jorgensen S.L."/>
            <person name="Zaremba-Niedzwiedzka K."/>
            <person name="Martijn J."/>
            <person name="Lind A.E."/>
            <person name="van Eijk R."/>
            <person name="Schleper C."/>
            <person name="Guy L."/>
            <person name="Ettema T.J."/>
        </authorList>
    </citation>
    <scope>NUCLEOTIDE SEQUENCE</scope>
</reference>
<accession>A0A0F9AHI3</accession>
<dbReference type="AlphaFoldDB" id="A0A0F9AHI3"/>
<feature type="non-terminal residue" evidence="1">
    <location>
        <position position="1"/>
    </location>
</feature>
<sequence length="39" mass="4493">PRSFGARNDKKVYLQTLEPTGGSDFLDGRHNFEEHCKEI</sequence>
<dbReference type="EMBL" id="LAZR01045914">
    <property type="protein sequence ID" value="KKK97745.1"/>
    <property type="molecule type" value="Genomic_DNA"/>
</dbReference>
<protein>
    <submittedName>
        <fullName evidence="1">Uncharacterized protein</fullName>
    </submittedName>
</protein>
<proteinExistence type="predicted"/>
<gene>
    <name evidence="1" type="ORF">LCGC14_2649700</name>
</gene>
<evidence type="ECO:0000313" key="1">
    <source>
        <dbReference type="EMBL" id="KKK97745.1"/>
    </source>
</evidence>
<name>A0A0F9AHI3_9ZZZZ</name>
<organism evidence="1">
    <name type="scientific">marine sediment metagenome</name>
    <dbReference type="NCBI Taxonomy" id="412755"/>
    <lineage>
        <taxon>unclassified sequences</taxon>
        <taxon>metagenomes</taxon>
        <taxon>ecological metagenomes</taxon>
    </lineage>
</organism>